<evidence type="ECO:0008006" key="4">
    <source>
        <dbReference type="Google" id="ProtNLM"/>
    </source>
</evidence>
<dbReference type="PANTHER" id="PTHR45982">
    <property type="entry name" value="REGULATOR OF CHROMOSOME CONDENSATION"/>
    <property type="match status" value="1"/>
</dbReference>
<dbReference type="Gene3D" id="2.60.40.10">
    <property type="entry name" value="Immunoglobulins"/>
    <property type="match status" value="1"/>
</dbReference>
<dbReference type="GO" id="GO:0030246">
    <property type="term" value="F:carbohydrate binding"/>
    <property type="evidence" value="ECO:0007669"/>
    <property type="project" value="InterPro"/>
</dbReference>
<dbReference type="AlphaFoldDB" id="F8CEH0"/>
<dbReference type="HOGENOM" id="CLU_518590_0_0_7"/>
<dbReference type="SUPFAM" id="SSF49452">
    <property type="entry name" value="Starch-binding domain-like"/>
    <property type="match status" value="3"/>
</dbReference>
<evidence type="ECO:0000256" key="1">
    <source>
        <dbReference type="SAM" id="SignalP"/>
    </source>
</evidence>
<name>F8CEH0_MYXFH</name>
<dbReference type="Gene3D" id="2.60.40.1120">
    <property type="entry name" value="Carboxypeptidase-like, regulatory domain"/>
    <property type="match status" value="3"/>
</dbReference>
<evidence type="ECO:0000313" key="2">
    <source>
        <dbReference type="EMBL" id="AEI64840.1"/>
    </source>
</evidence>
<dbReference type="Pfam" id="PF13620">
    <property type="entry name" value="CarboxypepD_reg"/>
    <property type="match status" value="3"/>
</dbReference>
<dbReference type="InterPro" id="IPR013784">
    <property type="entry name" value="Carb-bd-like_fold"/>
</dbReference>
<dbReference type="STRING" id="483219.LILAB_14675"/>
<sequence>MRLARTSWLWALLLALSACTSDSPPSTPDSGTPTQLGRVTGQALLEGATAHGGILLTLEGSEHRALTDAEGRFTLEDLPAGTHALVARKPGYYDATQSVQVQAGETTTVTLQLRAELGALQGLVIREDEAPVPDARVTLTETGATRTTDEQGHVDFGPLVPGTYTVVAEKNGHVRTQETVRVTNVERSQVTLTLRRERGSVSGTALLESATAHDGITLTLLESGATTTTDAQGHFAFPSVPVGTYTVLARKGLYTEARQSVEVRANLPGQVDLTLNRLPAPELNAPALAVQRGHLRLTGAHFGPEQGSHTITLGGVEVDEYLAWSDAEVVVRVPGSLAPGVHELVMASGVSWRADATASLRVLRQRTLAYAANWGMGVLPDNTVTVWGSADASNDVTPVPSAITDVVSVAAGASFAVALQADGSVIKWGGPDPVPVPDGLSDVVDISAYGTRVLALKRDGTVVTIARGISAEETPVPAGLQDVVAVSAAPFHGMALKADGTVAVWGQDVFDLQGVPADLNDVVAIANTSSSALALRANGTAAVWGFGAAYYDLALTPDLGGVVEIAGGEHHYMALRSNGTLRVWGNSAHGQTTPPAGLANVAAVAGQAFNKSLALRGDGTVASWGDATPSHLPPPGLVLRVPAR</sequence>
<accession>F8CEH0</accession>
<protein>
    <recommendedName>
        <fullName evidence="4">Lipoprotein</fullName>
    </recommendedName>
</protein>
<dbReference type="PROSITE" id="PS51257">
    <property type="entry name" value="PROKAR_LIPOPROTEIN"/>
    <property type="match status" value="1"/>
</dbReference>
<dbReference type="Gene3D" id="2.130.10.30">
    <property type="entry name" value="Regulator of chromosome condensation 1/beta-lactamase-inhibitor protein II"/>
    <property type="match status" value="2"/>
</dbReference>
<evidence type="ECO:0000313" key="3">
    <source>
        <dbReference type="Proteomes" id="UP000000488"/>
    </source>
</evidence>
<feature type="signal peptide" evidence="1">
    <location>
        <begin position="1"/>
        <end position="20"/>
    </location>
</feature>
<dbReference type="InterPro" id="IPR013783">
    <property type="entry name" value="Ig-like_fold"/>
</dbReference>
<dbReference type="GO" id="GO:0005085">
    <property type="term" value="F:guanyl-nucleotide exchange factor activity"/>
    <property type="evidence" value="ECO:0007669"/>
    <property type="project" value="TreeGrafter"/>
</dbReference>
<dbReference type="EMBL" id="CP002830">
    <property type="protein sequence ID" value="AEI64840.1"/>
    <property type="molecule type" value="Genomic_DNA"/>
</dbReference>
<dbReference type="InterPro" id="IPR051553">
    <property type="entry name" value="Ran_GTPase-activating"/>
</dbReference>
<dbReference type="SUPFAM" id="SSF50985">
    <property type="entry name" value="RCC1/BLIP-II"/>
    <property type="match status" value="1"/>
</dbReference>
<proteinExistence type="predicted"/>
<dbReference type="Proteomes" id="UP000000488">
    <property type="component" value="Chromosome"/>
</dbReference>
<gene>
    <name evidence="2" type="ordered locus">LILAB_14675</name>
</gene>
<dbReference type="PANTHER" id="PTHR45982:SF1">
    <property type="entry name" value="REGULATOR OF CHROMOSOME CONDENSATION"/>
    <property type="match status" value="1"/>
</dbReference>
<keyword evidence="1" id="KW-0732">Signal</keyword>
<organism evidence="2 3">
    <name type="scientific">Myxococcus fulvus (strain ATCC BAA-855 / HW-1)</name>
    <dbReference type="NCBI Taxonomy" id="483219"/>
    <lineage>
        <taxon>Bacteria</taxon>
        <taxon>Pseudomonadati</taxon>
        <taxon>Myxococcota</taxon>
        <taxon>Myxococcia</taxon>
        <taxon>Myxococcales</taxon>
        <taxon>Cystobacterineae</taxon>
        <taxon>Myxococcaceae</taxon>
        <taxon>Myxococcus</taxon>
    </lineage>
</organism>
<dbReference type="KEGG" id="mfu:LILAB_14675"/>
<dbReference type="Pfam" id="PF13540">
    <property type="entry name" value="RCC1_2"/>
    <property type="match status" value="1"/>
</dbReference>
<reference evidence="2 3" key="1">
    <citation type="journal article" date="2011" name="J. Bacteriol.">
        <title>Genome sequence of the halotolerant marine bacterium Myxococcus fulvus HW-1.</title>
        <authorList>
            <person name="Li Z.F."/>
            <person name="Li X."/>
            <person name="Liu H."/>
            <person name="Liu X."/>
            <person name="Han K."/>
            <person name="Wu Z.H."/>
            <person name="Hu W."/>
            <person name="Li F.F."/>
            <person name="Li Y.Z."/>
        </authorList>
    </citation>
    <scope>NUCLEOTIDE SEQUENCE [LARGE SCALE GENOMIC DNA]</scope>
    <source>
        <strain evidence="3">ATCC BAA-855 / HW-1</strain>
    </source>
</reference>
<feature type="chain" id="PRO_5003374466" description="Lipoprotein" evidence="1">
    <location>
        <begin position="21"/>
        <end position="644"/>
    </location>
</feature>
<dbReference type="InterPro" id="IPR009091">
    <property type="entry name" value="RCC1/BLIP-II"/>
</dbReference>
<dbReference type="GO" id="GO:0005737">
    <property type="term" value="C:cytoplasm"/>
    <property type="evidence" value="ECO:0007669"/>
    <property type="project" value="TreeGrafter"/>
</dbReference>
<dbReference type="eggNOG" id="COG5184">
    <property type="taxonomic scope" value="Bacteria"/>
</dbReference>